<dbReference type="RefSeq" id="WP_211168187.1">
    <property type="nucleotide sequence ID" value="NZ_SNVV01000004.1"/>
</dbReference>
<protein>
    <recommendedName>
        <fullName evidence="4">DUF4893 domain-containing protein</fullName>
    </recommendedName>
</protein>
<dbReference type="Proteomes" id="UP000295129">
    <property type="component" value="Unassembled WGS sequence"/>
</dbReference>
<name>A0A4R6E781_9RHOO</name>
<keyword evidence="1" id="KW-0732">Signal</keyword>
<evidence type="ECO:0000256" key="1">
    <source>
        <dbReference type="SAM" id="SignalP"/>
    </source>
</evidence>
<sequence length="169" mass="18694">MTRSRLQLSLLLLASLLPGPAMAESDVDQADSLRFQQFFEDKSDSIKVWRETDGKIESGRRKPMVKTYEEGAPAGKPAAASAAPPAAAKAPVAKAAAAAPAEEIRGLRYEIRERYTLDRSDDTPYSALHVVTAMHKQMAGLCPNGWRKYAERSEPVGKDFFLYYELECL</sequence>
<reference evidence="2 3" key="1">
    <citation type="submission" date="2019-03" db="EMBL/GenBank/DDBJ databases">
        <title>Genomic Encyclopedia of Type Strains, Phase IV (KMG-IV): sequencing the most valuable type-strain genomes for metagenomic binning, comparative biology and taxonomic classification.</title>
        <authorList>
            <person name="Goeker M."/>
        </authorList>
    </citation>
    <scope>NUCLEOTIDE SEQUENCE [LARGE SCALE GENOMIC DNA]</scope>
    <source>
        <strain evidence="2 3">DSM 12121</strain>
    </source>
</reference>
<organism evidence="2 3">
    <name type="scientific">Azoarcus indigens</name>
    <dbReference type="NCBI Taxonomy" id="29545"/>
    <lineage>
        <taxon>Bacteria</taxon>
        <taxon>Pseudomonadati</taxon>
        <taxon>Pseudomonadota</taxon>
        <taxon>Betaproteobacteria</taxon>
        <taxon>Rhodocyclales</taxon>
        <taxon>Zoogloeaceae</taxon>
        <taxon>Azoarcus</taxon>
    </lineage>
</organism>
<evidence type="ECO:0000313" key="3">
    <source>
        <dbReference type="Proteomes" id="UP000295129"/>
    </source>
</evidence>
<keyword evidence="3" id="KW-1185">Reference proteome</keyword>
<dbReference type="AlphaFoldDB" id="A0A4R6E781"/>
<accession>A0A4R6E781</accession>
<comment type="caution">
    <text evidence="2">The sequence shown here is derived from an EMBL/GenBank/DDBJ whole genome shotgun (WGS) entry which is preliminary data.</text>
</comment>
<evidence type="ECO:0000313" key="2">
    <source>
        <dbReference type="EMBL" id="TDN53783.1"/>
    </source>
</evidence>
<proteinExistence type="predicted"/>
<evidence type="ECO:0008006" key="4">
    <source>
        <dbReference type="Google" id="ProtNLM"/>
    </source>
</evidence>
<feature type="signal peptide" evidence="1">
    <location>
        <begin position="1"/>
        <end position="23"/>
    </location>
</feature>
<gene>
    <name evidence="2" type="ORF">C7389_104137</name>
</gene>
<feature type="chain" id="PRO_5020212628" description="DUF4893 domain-containing protein" evidence="1">
    <location>
        <begin position="24"/>
        <end position="169"/>
    </location>
</feature>
<dbReference type="EMBL" id="SNVV01000004">
    <property type="protein sequence ID" value="TDN53783.1"/>
    <property type="molecule type" value="Genomic_DNA"/>
</dbReference>